<keyword evidence="3" id="KW-1185">Reference proteome</keyword>
<dbReference type="Pfam" id="PF14924">
    <property type="entry name" value="MAP10_N"/>
    <property type="match status" value="1"/>
</dbReference>
<protein>
    <submittedName>
        <fullName evidence="2">Uncharacterized protein</fullName>
    </submittedName>
</protein>
<sequence>MSARRVKSPLYGSREQASPEVCREHYLFLLELFVRQVSGDRLAKLNQMFCVPTSVHFGFLDFVDENDLTVTPVNLFFQPQAGIANDVEIFNAGKSVLFAVDHETVTDRSVKMILKLTVRKQMPDGIKPDILMGVGELDLSGQYAALRLEMLQYWKKGVATSKVFDGQIPLIHNQNLSGYLDIFVRMSGFGQTIVTEFDAPIDQDPSTFIFGSGELDQALSYKCRKMDSRTVDLFEDSSEELRTCPVCEPERYPCVPCGKLAAVEERDKGDDGIAGRKDMSPKNLVRATGGLTQPCGKPVVLKVSGLFDNGDIGGKKPTVTVAGESTAAKGESSDPDHDIFVLRIGKKGLVGIGEKSDIQLEMKTPKGLERRPPIRYETRDMQTEKYEEEAPKERKKIKKRKRRKIN</sequence>
<feature type="compositionally biased region" description="Basic and acidic residues" evidence="1">
    <location>
        <begin position="361"/>
        <end position="392"/>
    </location>
</feature>
<dbReference type="AlphaFoldDB" id="E2A7X3"/>
<dbReference type="KEGG" id="cfo:105249404"/>
<evidence type="ECO:0000256" key="1">
    <source>
        <dbReference type="SAM" id="MobiDB-lite"/>
    </source>
</evidence>
<feature type="region of interest" description="Disordered" evidence="1">
    <location>
        <begin position="361"/>
        <end position="406"/>
    </location>
</feature>
<dbReference type="EMBL" id="GL437442">
    <property type="protein sequence ID" value="EFN70452.1"/>
    <property type="molecule type" value="Genomic_DNA"/>
</dbReference>
<evidence type="ECO:0000313" key="2">
    <source>
        <dbReference type="EMBL" id="EFN70452.1"/>
    </source>
</evidence>
<dbReference type="OrthoDB" id="10041077at2759"/>
<proteinExistence type="predicted"/>
<name>E2A7X3_CAMFO</name>
<accession>E2A7X3</accession>
<gene>
    <name evidence="2" type="ORF">EAG_09833</name>
</gene>
<dbReference type="Proteomes" id="UP000000311">
    <property type="component" value="Unassembled WGS sequence"/>
</dbReference>
<reference evidence="2 3" key="1">
    <citation type="journal article" date="2010" name="Science">
        <title>Genomic comparison of the ants Camponotus floridanus and Harpegnathos saltator.</title>
        <authorList>
            <person name="Bonasio R."/>
            <person name="Zhang G."/>
            <person name="Ye C."/>
            <person name="Mutti N.S."/>
            <person name="Fang X."/>
            <person name="Qin N."/>
            <person name="Donahue G."/>
            <person name="Yang P."/>
            <person name="Li Q."/>
            <person name="Li C."/>
            <person name="Zhang P."/>
            <person name="Huang Z."/>
            <person name="Berger S.L."/>
            <person name="Reinberg D."/>
            <person name="Wang J."/>
            <person name="Liebig J."/>
        </authorList>
    </citation>
    <scope>NUCLEOTIDE SEQUENCE [LARGE SCALE GENOMIC DNA]</scope>
    <source>
        <strain evidence="3">C129</strain>
    </source>
</reference>
<dbReference type="OMA" id="QMFFVPT"/>
<dbReference type="InParanoid" id="E2A7X3"/>
<evidence type="ECO:0000313" key="3">
    <source>
        <dbReference type="Proteomes" id="UP000000311"/>
    </source>
</evidence>
<feature type="compositionally biased region" description="Basic residues" evidence="1">
    <location>
        <begin position="393"/>
        <end position="406"/>
    </location>
</feature>
<organism evidence="3">
    <name type="scientific">Camponotus floridanus</name>
    <name type="common">Florida carpenter ant</name>
    <dbReference type="NCBI Taxonomy" id="104421"/>
    <lineage>
        <taxon>Eukaryota</taxon>
        <taxon>Metazoa</taxon>
        <taxon>Ecdysozoa</taxon>
        <taxon>Arthropoda</taxon>
        <taxon>Hexapoda</taxon>
        <taxon>Insecta</taxon>
        <taxon>Pterygota</taxon>
        <taxon>Neoptera</taxon>
        <taxon>Endopterygota</taxon>
        <taxon>Hymenoptera</taxon>
        <taxon>Apocrita</taxon>
        <taxon>Aculeata</taxon>
        <taxon>Formicoidea</taxon>
        <taxon>Formicidae</taxon>
        <taxon>Formicinae</taxon>
        <taxon>Camponotus</taxon>
    </lineage>
</organism>